<evidence type="ECO:0000313" key="3">
    <source>
        <dbReference type="Proteomes" id="UP000230002"/>
    </source>
</evidence>
<dbReference type="AlphaFoldDB" id="A0A2G8SN47"/>
<sequence>MAPAIPTLPSRDDRDAPYGWITDIPPNVMIHKDRAVRMYLLNPWDLDDVPFNDRLIEYPHHSYYCNDYTERDVEWKAWQIHGGPVGYWKFLKQQQDAGEAFLCTLLPYSYRPRARYDLSLATPVLQDRYVCDSIALRDAKLALPTWIWNACNVALDGVFLSGRIPLSAKDLTSDREHAMKLAVAFFRSRHRRYAGRPNENLESSSCTIQLRQVLSEAPIAPESGSREWGTAVEGLDFVRLGTAREYYDWNAEYLERVFTAACEVVTMLGPQPQGWASARWEVYDKARPSPLRFASAYCNEAHQYSQLPGLGLHYDRATKTWSDPAAEWLGRHMSEDLRGHLRNRCAAGVAFNALLPLPGAPPSSSSSSAQRLAHAGPPNISPVYTSPSARSSA</sequence>
<dbReference type="EMBL" id="AYKW01000004">
    <property type="protein sequence ID" value="PIL34998.1"/>
    <property type="molecule type" value="Genomic_DNA"/>
</dbReference>
<dbReference type="Proteomes" id="UP000230002">
    <property type="component" value="Unassembled WGS sequence"/>
</dbReference>
<reference evidence="2 3" key="1">
    <citation type="journal article" date="2015" name="Sci. Rep.">
        <title>Chromosome-level genome map provides insights into diverse defense mechanisms in the medicinal fungus Ganoderma sinense.</title>
        <authorList>
            <person name="Zhu Y."/>
            <person name="Xu J."/>
            <person name="Sun C."/>
            <person name="Zhou S."/>
            <person name="Xu H."/>
            <person name="Nelson D.R."/>
            <person name="Qian J."/>
            <person name="Song J."/>
            <person name="Luo H."/>
            <person name="Xiang L."/>
            <person name="Li Y."/>
            <person name="Xu Z."/>
            <person name="Ji A."/>
            <person name="Wang L."/>
            <person name="Lu S."/>
            <person name="Hayward A."/>
            <person name="Sun W."/>
            <person name="Li X."/>
            <person name="Schwartz D.C."/>
            <person name="Wang Y."/>
            <person name="Chen S."/>
        </authorList>
    </citation>
    <scope>NUCLEOTIDE SEQUENCE [LARGE SCALE GENOMIC DNA]</scope>
    <source>
        <strain evidence="2 3">ZZ0214-1</strain>
    </source>
</reference>
<comment type="caution">
    <text evidence="2">The sequence shown here is derived from an EMBL/GenBank/DDBJ whole genome shotgun (WGS) entry which is preliminary data.</text>
</comment>
<gene>
    <name evidence="2" type="ORF">GSI_02785</name>
</gene>
<name>A0A2G8SN47_9APHY</name>
<keyword evidence="3" id="KW-1185">Reference proteome</keyword>
<evidence type="ECO:0000313" key="2">
    <source>
        <dbReference type="EMBL" id="PIL34998.1"/>
    </source>
</evidence>
<dbReference type="CDD" id="cd21075">
    <property type="entry name" value="DBD_XPA-like"/>
    <property type="match status" value="1"/>
</dbReference>
<accession>A0A2G8SN47</accession>
<organism evidence="2 3">
    <name type="scientific">Ganoderma sinense ZZ0214-1</name>
    <dbReference type="NCBI Taxonomy" id="1077348"/>
    <lineage>
        <taxon>Eukaryota</taxon>
        <taxon>Fungi</taxon>
        <taxon>Dikarya</taxon>
        <taxon>Basidiomycota</taxon>
        <taxon>Agaricomycotina</taxon>
        <taxon>Agaricomycetes</taxon>
        <taxon>Polyporales</taxon>
        <taxon>Polyporaceae</taxon>
        <taxon>Ganoderma</taxon>
    </lineage>
</organism>
<feature type="compositionally biased region" description="Low complexity" evidence="1">
    <location>
        <begin position="360"/>
        <end position="373"/>
    </location>
</feature>
<feature type="region of interest" description="Disordered" evidence="1">
    <location>
        <begin position="360"/>
        <end position="393"/>
    </location>
</feature>
<dbReference type="OrthoDB" id="3058642at2759"/>
<evidence type="ECO:0000256" key="1">
    <source>
        <dbReference type="SAM" id="MobiDB-lite"/>
    </source>
</evidence>
<feature type="compositionally biased region" description="Polar residues" evidence="1">
    <location>
        <begin position="382"/>
        <end position="393"/>
    </location>
</feature>
<proteinExistence type="predicted"/>
<protein>
    <submittedName>
        <fullName evidence="2">Uncharacterized protein</fullName>
    </submittedName>
</protein>